<dbReference type="PANTHER" id="PTHR47618">
    <property type="entry name" value="BIFUNCTIONAL OLIGORIBONUCLEASE AND PAP PHOSPHATASE NRNA"/>
    <property type="match status" value="1"/>
</dbReference>
<comment type="caution">
    <text evidence="2">The sequence shown here is derived from an EMBL/GenBank/DDBJ whole genome shotgun (WGS) entry which is preliminary data.</text>
</comment>
<dbReference type="InterPro" id="IPR038763">
    <property type="entry name" value="DHH_sf"/>
</dbReference>
<protein>
    <submittedName>
        <fullName evidence="2">Phosphoesterase DHHA1</fullName>
    </submittedName>
</protein>
<dbReference type="PANTHER" id="PTHR47618:SF1">
    <property type="entry name" value="BIFUNCTIONAL OLIGORIBONUCLEASE AND PAP PHOSPHATASE NRNA"/>
    <property type="match status" value="1"/>
</dbReference>
<sequence length="350" mass="39516">MTSIEHAIKEKYNDFCHRILSGHSALILTHNFPDPDGLAASMGLKRFFEHHNMAPCTVSFSGFIGRAENREMIQQVNLAYEPFQKINLKEYERIIVVDTLPKNGNISIGEDVEVDAILDHHGDNKSIPDYDAVNLCFPEIGATSTIVYLLLKMGNIPIDTTLATALFYGIKTDTMNMARNYCDDDIIAYKELFDLMDHKILSRIENPKREPQYLQYLHQGIEAFFTYNNFGYTHIGKVPVPDYIPEMADIFHKLDKLEWIVCSGFFGNSLLFSIRSLSENRAGIYAYKLATIFNGSGGGHSTMAAGRIPAHDIGAELLLDRFQHALFSVFSINPESKKHVLDLTQELPSE</sequence>
<organism evidence="2 3">
    <name type="scientific">Chitinivibrio alkaliphilus ACht1</name>
    <dbReference type="NCBI Taxonomy" id="1313304"/>
    <lineage>
        <taxon>Bacteria</taxon>
        <taxon>Pseudomonadati</taxon>
        <taxon>Fibrobacterota</taxon>
        <taxon>Chitinivibrionia</taxon>
        <taxon>Chitinivibrionales</taxon>
        <taxon>Chitinivibrionaceae</taxon>
        <taxon>Chitinivibrio</taxon>
    </lineage>
</organism>
<dbReference type="Proteomes" id="UP000017148">
    <property type="component" value="Unassembled WGS sequence"/>
</dbReference>
<dbReference type="STRING" id="1313304.CALK_2215"/>
<name>U7D333_9BACT</name>
<keyword evidence="3" id="KW-1185">Reference proteome</keyword>
<evidence type="ECO:0000259" key="1">
    <source>
        <dbReference type="Pfam" id="PF01368"/>
    </source>
</evidence>
<reference evidence="2 3" key="1">
    <citation type="journal article" date="2013" name="Environ. Microbiol.">
        <title>Genome analysis of Chitinivibrio alkaliphilus gen. nov., sp. nov., a novel extremely haloalkaliphilic anaerobic chitinolytic bacterium from the candidate phylum Termite Group 3.</title>
        <authorList>
            <person name="Sorokin D.Y."/>
            <person name="Gumerov V.M."/>
            <person name="Rakitin A.L."/>
            <person name="Beletsky A.V."/>
            <person name="Damste J.S."/>
            <person name="Muyzer G."/>
            <person name="Mardanov A.V."/>
            <person name="Ravin N.V."/>
        </authorList>
    </citation>
    <scope>NUCLEOTIDE SEQUENCE [LARGE SCALE GENOMIC DNA]</scope>
    <source>
        <strain evidence="2 3">ACht1</strain>
    </source>
</reference>
<evidence type="ECO:0000313" key="2">
    <source>
        <dbReference type="EMBL" id="ERP30904.1"/>
    </source>
</evidence>
<accession>U7D333</accession>
<gene>
    <name evidence="2" type="ORF">CALK_2215</name>
</gene>
<dbReference type="RefSeq" id="WP_022637587.1">
    <property type="nucleotide sequence ID" value="NZ_ASJR01000026.1"/>
</dbReference>
<dbReference type="AlphaFoldDB" id="U7D333"/>
<dbReference type="Gene3D" id="3.90.1640.10">
    <property type="entry name" value="inorganic pyrophosphatase (n-terminal core)"/>
    <property type="match status" value="1"/>
</dbReference>
<dbReference type="InterPro" id="IPR051319">
    <property type="entry name" value="Oligoribo/pAp-PDE_c-di-AMP_PDE"/>
</dbReference>
<proteinExistence type="predicted"/>
<dbReference type="eggNOG" id="COG0618">
    <property type="taxonomic scope" value="Bacteria"/>
</dbReference>
<dbReference type="Pfam" id="PF01368">
    <property type="entry name" value="DHH"/>
    <property type="match status" value="1"/>
</dbReference>
<dbReference type="SUPFAM" id="SSF64182">
    <property type="entry name" value="DHH phosphoesterases"/>
    <property type="match status" value="1"/>
</dbReference>
<dbReference type="OrthoDB" id="5490569at2"/>
<dbReference type="EMBL" id="ASJR01000026">
    <property type="protein sequence ID" value="ERP30904.1"/>
    <property type="molecule type" value="Genomic_DNA"/>
</dbReference>
<dbReference type="InterPro" id="IPR001667">
    <property type="entry name" value="DDH_dom"/>
</dbReference>
<evidence type="ECO:0000313" key="3">
    <source>
        <dbReference type="Proteomes" id="UP000017148"/>
    </source>
</evidence>
<feature type="domain" description="DDH" evidence="1">
    <location>
        <begin position="26"/>
        <end position="170"/>
    </location>
</feature>